<dbReference type="EMBL" id="JAFBMS010000012">
    <property type="protein sequence ID" value="KAG9347944.1"/>
    <property type="molecule type" value="Genomic_DNA"/>
</dbReference>
<proteinExistence type="predicted"/>
<evidence type="ECO:0000256" key="1">
    <source>
        <dbReference type="SAM" id="MobiDB-lite"/>
    </source>
</evidence>
<dbReference type="AlphaFoldDB" id="A0A8T2P5Y6"/>
<feature type="compositionally biased region" description="Pro residues" evidence="1">
    <location>
        <begin position="61"/>
        <end position="77"/>
    </location>
</feature>
<reference evidence="2" key="1">
    <citation type="thesis" date="2021" institute="BYU ScholarsArchive" country="Provo, UT, USA">
        <title>Applications of and Algorithms for Genome Assembly and Genomic Analyses with an Emphasis on Marine Teleosts.</title>
        <authorList>
            <person name="Pickett B.D."/>
        </authorList>
    </citation>
    <scope>NUCLEOTIDE SEQUENCE</scope>
    <source>
        <strain evidence="2">HI-2016</strain>
    </source>
</reference>
<organism evidence="2 3">
    <name type="scientific">Albula glossodonta</name>
    <name type="common">roundjaw bonefish</name>
    <dbReference type="NCBI Taxonomy" id="121402"/>
    <lineage>
        <taxon>Eukaryota</taxon>
        <taxon>Metazoa</taxon>
        <taxon>Chordata</taxon>
        <taxon>Craniata</taxon>
        <taxon>Vertebrata</taxon>
        <taxon>Euteleostomi</taxon>
        <taxon>Actinopterygii</taxon>
        <taxon>Neopterygii</taxon>
        <taxon>Teleostei</taxon>
        <taxon>Albuliformes</taxon>
        <taxon>Albulidae</taxon>
        <taxon>Albula</taxon>
    </lineage>
</organism>
<dbReference type="Proteomes" id="UP000824540">
    <property type="component" value="Unassembled WGS sequence"/>
</dbReference>
<comment type="caution">
    <text evidence="2">The sequence shown here is derived from an EMBL/GenBank/DDBJ whole genome shotgun (WGS) entry which is preliminary data.</text>
</comment>
<evidence type="ECO:0000313" key="3">
    <source>
        <dbReference type="Proteomes" id="UP000824540"/>
    </source>
</evidence>
<evidence type="ECO:0000313" key="2">
    <source>
        <dbReference type="EMBL" id="KAG9347944.1"/>
    </source>
</evidence>
<feature type="region of interest" description="Disordered" evidence="1">
    <location>
        <begin position="39"/>
        <end position="143"/>
    </location>
</feature>
<accession>A0A8T2P5Y6</accession>
<sequence>MLKPPLNQELQYHHEPFKMAERIKSLILEAGTFPIAAKVSGRKHEKGQPPAQFYISEQWSPPSPPSPSLPPHPPPLSPLSQLLYDSSSASGFALDPAHQRQGGTKKTQVAADHLETNQESSDAFELSRQSDSPGGHHGSSLGLPANVFTAIVTGFRDKKLVM</sequence>
<keyword evidence="3" id="KW-1185">Reference proteome</keyword>
<protein>
    <submittedName>
        <fullName evidence="2">Uncharacterized protein</fullName>
    </submittedName>
</protein>
<feature type="compositionally biased region" description="Low complexity" evidence="1">
    <location>
        <begin position="78"/>
        <end position="88"/>
    </location>
</feature>
<feature type="compositionally biased region" description="Low complexity" evidence="1">
    <location>
        <begin position="130"/>
        <end position="143"/>
    </location>
</feature>
<gene>
    <name evidence="2" type="ORF">JZ751_003961</name>
</gene>
<name>A0A8T2P5Y6_9TELE</name>